<dbReference type="RefSeq" id="WP_142905016.1">
    <property type="nucleotide sequence ID" value="NZ_ML660094.1"/>
</dbReference>
<evidence type="ECO:0000313" key="3">
    <source>
        <dbReference type="Proteomes" id="UP000319732"/>
    </source>
</evidence>
<comment type="caution">
    <text evidence="2">The sequence shown here is derived from an EMBL/GenBank/DDBJ whole genome shotgun (WGS) entry which is preliminary data.</text>
</comment>
<evidence type="ECO:0000256" key="1">
    <source>
        <dbReference type="SAM" id="MobiDB-lite"/>
    </source>
</evidence>
<sequence>MSTKDDAESVRDTHIDMEESASLMAEKAMRENREHMKQVLIRAKNDLLASLADNQFLTGDLFETPVGPDHNPSERQTPVSQPPARPEVFLESISPQQQQEVVQGGEDMSAGNLDDLEALPGLTWKRLRGEGSKSLEKYQQASEQAIQAFNNKVQALAGKTFSSTANIQATTGPATPLSGNPEELMKNIITSIDKQKGG</sequence>
<evidence type="ECO:0000313" key="2">
    <source>
        <dbReference type="EMBL" id="TQV78236.1"/>
    </source>
</evidence>
<name>A0A545TM28_9GAMM</name>
<feature type="region of interest" description="Disordered" evidence="1">
    <location>
        <begin position="60"/>
        <end position="83"/>
    </location>
</feature>
<gene>
    <name evidence="2" type="ORF">FKG94_14300</name>
</gene>
<organism evidence="2 3">
    <name type="scientific">Exilibacterium tricleocarpae</name>
    <dbReference type="NCBI Taxonomy" id="2591008"/>
    <lineage>
        <taxon>Bacteria</taxon>
        <taxon>Pseudomonadati</taxon>
        <taxon>Pseudomonadota</taxon>
        <taxon>Gammaproteobacteria</taxon>
        <taxon>Cellvibrionales</taxon>
        <taxon>Cellvibrionaceae</taxon>
        <taxon>Exilibacterium</taxon>
    </lineage>
</organism>
<accession>A0A545TM28</accession>
<keyword evidence="3" id="KW-1185">Reference proteome</keyword>
<proteinExistence type="predicted"/>
<dbReference type="EMBL" id="VHSG01000013">
    <property type="protein sequence ID" value="TQV78236.1"/>
    <property type="molecule type" value="Genomic_DNA"/>
</dbReference>
<dbReference type="AlphaFoldDB" id="A0A545TM28"/>
<protein>
    <submittedName>
        <fullName evidence="2">Uncharacterized protein</fullName>
    </submittedName>
</protein>
<dbReference type="Proteomes" id="UP000319732">
    <property type="component" value="Unassembled WGS sequence"/>
</dbReference>
<reference evidence="2 3" key="1">
    <citation type="submission" date="2019-06" db="EMBL/GenBank/DDBJ databases">
        <title>Whole genome sequence for Cellvibrionaceae sp. R142.</title>
        <authorList>
            <person name="Wang G."/>
        </authorList>
    </citation>
    <scope>NUCLEOTIDE SEQUENCE [LARGE SCALE GENOMIC DNA]</scope>
    <source>
        <strain evidence="2 3">R142</strain>
    </source>
</reference>